<dbReference type="Gene3D" id="3.40.50.150">
    <property type="entry name" value="Vaccinia Virus protein VP39"/>
    <property type="match status" value="1"/>
</dbReference>
<evidence type="ECO:0000256" key="2">
    <source>
        <dbReference type="SAM" id="MobiDB-lite"/>
    </source>
</evidence>
<dbReference type="RefSeq" id="WP_102916790.1">
    <property type="nucleotide sequence ID" value="NZ_JACHJF010000002.1"/>
</dbReference>
<reference evidence="3 6" key="3">
    <citation type="submission" date="2020-08" db="EMBL/GenBank/DDBJ databases">
        <title>Genomic Encyclopedia of Type Strains, Phase III (KMG-III): the genomes of soil and plant-associated and newly described type strains.</title>
        <authorList>
            <person name="Whitman W."/>
        </authorList>
    </citation>
    <scope>NUCLEOTIDE SEQUENCE [LARGE SCALE GENOMIC DNA]</scope>
    <source>
        <strain evidence="3 6">CECT 3259</strain>
    </source>
</reference>
<dbReference type="Pfam" id="PF01564">
    <property type="entry name" value="Spermine_synth"/>
    <property type="match status" value="1"/>
</dbReference>
<dbReference type="EMBL" id="JACHJF010000002">
    <property type="protein sequence ID" value="MBB5117662.1"/>
    <property type="molecule type" value="Genomic_DNA"/>
</dbReference>
<dbReference type="PANTHER" id="PTHR43317:SF1">
    <property type="entry name" value="THERMOSPERMINE SYNTHASE ACAULIS5"/>
    <property type="match status" value="1"/>
</dbReference>
<dbReference type="InterPro" id="IPR029063">
    <property type="entry name" value="SAM-dependent_MTases_sf"/>
</dbReference>
<evidence type="ECO:0000256" key="1">
    <source>
        <dbReference type="ARBA" id="ARBA00023115"/>
    </source>
</evidence>
<dbReference type="NCBIfam" id="NF037959">
    <property type="entry name" value="MFS_SpdSyn"/>
    <property type="match status" value="1"/>
</dbReference>
<evidence type="ECO:0000313" key="6">
    <source>
        <dbReference type="Proteomes" id="UP000528608"/>
    </source>
</evidence>
<dbReference type="SUPFAM" id="SSF53335">
    <property type="entry name" value="S-adenosyl-L-methionine-dependent methyltransferases"/>
    <property type="match status" value="1"/>
</dbReference>
<proteinExistence type="predicted"/>
<comment type="caution">
    <text evidence="4">The sequence shown here is derived from an EMBL/GenBank/DDBJ whole genome shotgun (WGS) entry which is preliminary data.</text>
</comment>
<organism evidence="4 5">
    <name type="scientific">Streptomyces eurocidicus</name>
    <name type="common">Streptoverticillium eurocidicus</name>
    <dbReference type="NCBI Taxonomy" id="66423"/>
    <lineage>
        <taxon>Bacteria</taxon>
        <taxon>Bacillati</taxon>
        <taxon>Actinomycetota</taxon>
        <taxon>Actinomycetes</taxon>
        <taxon>Kitasatosporales</taxon>
        <taxon>Streptomycetaceae</taxon>
        <taxon>Streptomyces</taxon>
    </lineage>
</organism>
<keyword evidence="1" id="KW-0620">Polyamine biosynthesis</keyword>
<dbReference type="EMBL" id="LGUI01000001">
    <property type="protein sequence ID" value="PNE35475.1"/>
    <property type="molecule type" value="Genomic_DNA"/>
</dbReference>
<dbReference type="AlphaFoldDB" id="A0A2N8P383"/>
<name>A0A2N8P383_STREU</name>
<dbReference type="CDD" id="cd02440">
    <property type="entry name" value="AdoMet_MTases"/>
    <property type="match status" value="1"/>
</dbReference>
<gene>
    <name evidence="4" type="ORF">AF335_03870</name>
    <name evidence="3" type="ORF">FHS36_001068</name>
</gene>
<protein>
    <submittedName>
        <fullName evidence="3">Spermidine synthase</fullName>
    </submittedName>
    <submittedName>
        <fullName evidence="4">Spermine synthase</fullName>
    </submittedName>
</protein>
<feature type="compositionally biased region" description="Basic residues" evidence="2">
    <location>
        <begin position="1"/>
        <end position="10"/>
    </location>
</feature>
<dbReference type="Proteomes" id="UP000528608">
    <property type="component" value="Unassembled WGS sequence"/>
</dbReference>
<evidence type="ECO:0000313" key="3">
    <source>
        <dbReference type="EMBL" id="MBB5117662.1"/>
    </source>
</evidence>
<dbReference type="Proteomes" id="UP000235945">
    <property type="component" value="Unassembled WGS sequence"/>
</dbReference>
<reference evidence="4" key="2">
    <citation type="submission" date="2015-07" db="EMBL/GenBank/DDBJ databases">
        <authorList>
            <person name="Noorani M."/>
        </authorList>
    </citation>
    <scope>NUCLEOTIDE SEQUENCE [LARGE SCALE GENOMIC DNA]</scope>
    <source>
        <strain evidence="4">ATCC 27428</strain>
    </source>
</reference>
<feature type="region of interest" description="Disordered" evidence="2">
    <location>
        <begin position="246"/>
        <end position="289"/>
    </location>
</feature>
<feature type="compositionally biased region" description="Pro residues" evidence="2">
    <location>
        <begin position="280"/>
        <end position="289"/>
    </location>
</feature>
<reference evidence="5" key="1">
    <citation type="submission" date="2015-07" db="EMBL/GenBank/DDBJ databases">
        <authorList>
            <person name="Graham D.E."/>
            <person name="Giannone R.J."/>
            <person name="Gulvik C.A."/>
            <person name="Hettich R.L."/>
            <person name="Klingeman D.M."/>
            <person name="Mahan K.M."/>
            <person name="Parry R.J."/>
            <person name="Spain J.C."/>
        </authorList>
    </citation>
    <scope>NUCLEOTIDE SEQUENCE [LARGE SCALE GENOMIC DNA]</scope>
    <source>
        <strain evidence="5">ATCC 27428</strain>
    </source>
</reference>
<keyword evidence="5" id="KW-1185">Reference proteome</keyword>
<dbReference type="PANTHER" id="PTHR43317">
    <property type="entry name" value="THERMOSPERMINE SYNTHASE ACAULIS5"/>
    <property type="match status" value="1"/>
</dbReference>
<evidence type="ECO:0000313" key="4">
    <source>
        <dbReference type="EMBL" id="PNE35475.1"/>
    </source>
</evidence>
<dbReference type="GO" id="GO:0006596">
    <property type="term" value="P:polyamine biosynthetic process"/>
    <property type="evidence" value="ECO:0007669"/>
    <property type="project" value="UniProtKB-KW"/>
</dbReference>
<accession>A0A2N8P383</accession>
<dbReference type="OrthoDB" id="8221452at2"/>
<feature type="compositionally biased region" description="Basic and acidic residues" evidence="2">
    <location>
        <begin position="246"/>
        <end position="263"/>
    </location>
</feature>
<sequence>MAKSKQKQGRGRAAEAVSEQVGGGVAELRPDRDRPRGFTLLIDGAPQSHVDLDDPAYLDFAYQRRLGHIADLVAAPGKPVQALHLGGGAFTLARYVAATRPRSTQQIVEIDAPLVQFVRRELPLDAGWRIRVRGGDAREGLAKVPDGWADLIIADVFAGARTPAHLTSVEFAGEVRRALRPGGFYAANLADGPPLAYVKAQIATVRTVFPELCLTADPAVLRGRRFGNAVLLASDRELPVAELTRRAATDPHQGRVEHGRALDDFTGGAAPVTDAAARPSPVPPPSVFE</sequence>
<evidence type="ECO:0000313" key="5">
    <source>
        <dbReference type="Proteomes" id="UP000235945"/>
    </source>
</evidence>
<feature type="region of interest" description="Disordered" evidence="2">
    <location>
        <begin position="1"/>
        <end position="30"/>
    </location>
</feature>